<dbReference type="AlphaFoldDB" id="A0A8H4SZH5"/>
<dbReference type="PRINTS" id="PR00385">
    <property type="entry name" value="P450"/>
</dbReference>
<evidence type="ECO:0000313" key="8">
    <source>
        <dbReference type="Proteomes" id="UP000622797"/>
    </source>
</evidence>
<evidence type="ECO:0000256" key="6">
    <source>
        <dbReference type="PIRSR" id="PIRSR602401-1"/>
    </source>
</evidence>
<dbReference type="PANTHER" id="PTHR24305">
    <property type="entry name" value="CYTOCHROME P450"/>
    <property type="match status" value="1"/>
</dbReference>
<dbReference type="Gene3D" id="1.10.630.10">
    <property type="entry name" value="Cytochrome P450"/>
    <property type="match status" value="1"/>
</dbReference>
<gene>
    <name evidence="7" type="ORF">FSARC_13701</name>
</gene>
<protein>
    <recommendedName>
        <fullName evidence="9">Cytochrome P450 monooxygenase</fullName>
    </recommendedName>
</protein>
<sequence>MAKGQPFPAQHNITFASLDSIFASSFGLTEHDSNTFQCLKKVEDADIEVPDDIDSAVSFSEHSPPDIFSAILTLAESVSDTQLSPAPALTSWIIRCFPYMRNAKAIKDKFIWDKVDEGINSIKNGSTTQPKSALHSVLLRERGLTTKEGRHPEYHSHAIADEFFGFMTAGYDTSATTIAWGVKMLTDNLSVQKRLRDKLRSVFPDAAREKRTLSYQELSSANIPYLDAVVDEVLRHSNSISFVARQAQQHDTTVLGHHIPEGTNIWLMANGPRYLEPNMNLDDQQRSLGARQESKSTLTGVWDDDDIAKFQPDRWLRIDPDTGAEKYDSMAGPSLPFGMGLRGCYGKRLALQVLRIHFALIVWHFELLPTPDELSGYEAVQKFAREPTQCYLRLLEPDW</sequence>
<dbReference type="PRINTS" id="PR00463">
    <property type="entry name" value="EP450I"/>
</dbReference>
<dbReference type="InterPro" id="IPR036396">
    <property type="entry name" value="Cyt_P450_sf"/>
</dbReference>
<evidence type="ECO:0000256" key="2">
    <source>
        <dbReference type="ARBA" id="ARBA00010617"/>
    </source>
</evidence>
<feature type="binding site" description="axial binding residue" evidence="6">
    <location>
        <position position="344"/>
    </location>
    <ligand>
        <name>heme</name>
        <dbReference type="ChEBI" id="CHEBI:30413"/>
    </ligand>
    <ligandPart>
        <name>Fe</name>
        <dbReference type="ChEBI" id="CHEBI:18248"/>
    </ligandPart>
</feature>
<dbReference type="InterPro" id="IPR001128">
    <property type="entry name" value="Cyt_P450"/>
</dbReference>
<dbReference type="GO" id="GO:0005506">
    <property type="term" value="F:iron ion binding"/>
    <property type="evidence" value="ECO:0007669"/>
    <property type="project" value="InterPro"/>
</dbReference>
<evidence type="ECO:0000256" key="3">
    <source>
        <dbReference type="ARBA" id="ARBA00022617"/>
    </source>
</evidence>
<dbReference type="OrthoDB" id="1470350at2759"/>
<accession>A0A8H4SZH5</accession>
<comment type="similarity">
    <text evidence="2">Belongs to the cytochrome P450 family.</text>
</comment>
<dbReference type="GO" id="GO:0020037">
    <property type="term" value="F:heme binding"/>
    <property type="evidence" value="ECO:0007669"/>
    <property type="project" value="InterPro"/>
</dbReference>
<dbReference type="Pfam" id="PF00067">
    <property type="entry name" value="p450"/>
    <property type="match status" value="2"/>
</dbReference>
<name>A0A8H4SZH5_9HYPO</name>
<evidence type="ECO:0000256" key="4">
    <source>
        <dbReference type="ARBA" id="ARBA00022723"/>
    </source>
</evidence>
<dbReference type="PANTHER" id="PTHR24305:SF232">
    <property type="entry name" value="P450, PUTATIVE (EUROFUNG)-RELATED"/>
    <property type="match status" value="1"/>
</dbReference>
<reference evidence="7" key="1">
    <citation type="journal article" date="2020" name="BMC Genomics">
        <title>Correction to: Identification and distribution of gene clusters required for synthesis of sphingolipid metabolism inhibitors in diverse species of the filamentous fungus Fusarium.</title>
        <authorList>
            <person name="Kim H.S."/>
            <person name="Lohmar J.M."/>
            <person name="Busman M."/>
            <person name="Brown D.W."/>
            <person name="Naumann T.A."/>
            <person name="Divon H.H."/>
            <person name="Lysoe E."/>
            <person name="Uhlig S."/>
            <person name="Proctor R.H."/>
        </authorList>
    </citation>
    <scope>NUCLEOTIDE SEQUENCE</scope>
    <source>
        <strain evidence="7">NRRL 20472</strain>
    </source>
</reference>
<organism evidence="7 8">
    <name type="scientific">Fusarium sarcochroum</name>
    <dbReference type="NCBI Taxonomy" id="1208366"/>
    <lineage>
        <taxon>Eukaryota</taxon>
        <taxon>Fungi</taxon>
        <taxon>Dikarya</taxon>
        <taxon>Ascomycota</taxon>
        <taxon>Pezizomycotina</taxon>
        <taxon>Sordariomycetes</taxon>
        <taxon>Hypocreomycetidae</taxon>
        <taxon>Hypocreales</taxon>
        <taxon>Nectriaceae</taxon>
        <taxon>Fusarium</taxon>
        <taxon>Fusarium lateritium species complex</taxon>
    </lineage>
</organism>
<dbReference type="InterPro" id="IPR050121">
    <property type="entry name" value="Cytochrome_P450_monoxygenase"/>
</dbReference>
<keyword evidence="3 6" id="KW-0349">Heme</keyword>
<keyword evidence="4 6" id="KW-0479">Metal-binding</keyword>
<dbReference type="GO" id="GO:0016705">
    <property type="term" value="F:oxidoreductase activity, acting on paired donors, with incorporation or reduction of molecular oxygen"/>
    <property type="evidence" value="ECO:0007669"/>
    <property type="project" value="InterPro"/>
</dbReference>
<reference evidence="7" key="2">
    <citation type="submission" date="2020-05" db="EMBL/GenBank/DDBJ databases">
        <authorList>
            <person name="Kim H.-S."/>
            <person name="Proctor R.H."/>
            <person name="Brown D.W."/>
        </authorList>
    </citation>
    <scope>NUCLEOTIDE SEQUENCE</scope>
    <source>
        <strain evidence="7">NRRL 20472</strain>
    </source>
</reference>
<evidence type="ECO:0000256" key="5">
    <source>
        <dbReference type="ARBA" id="ARBA00023004"/>
    </source>
</evidence>
<evidence type="ECO:0008006" key="9">
    <source>
        <dbReference type="Google" id="ProtNLM"/>
    </source>
</evidence>
<dbReference type="InterPro" id="IPR002401">
    <property type="entry name" value="Cyt_P450_E_grp-I"/>
</dbReference>
<dbReference type="GO" id="GO:0004497">
    <property type="term" value="F:monooxygenase activity"/>
    <property type="evidence" value="ECO:0007669"/>
    <property type="project" value="InterPro"/>
</dbReference>
<proteinExistence type="inferred from homology"/>
<evidence type="ECO:0000256" key="1">
    <source>
        <dbReference type="ARBA" id="ARBA00001971"/>
    </source>
</evidence>
<comment type="caution">
    <text evidence="7">The sequence shown here is derived from an EMBL/GenBank/DDBJ whole genome shotgun (WGS) entry which is preliminary data.</text>
</comment>
<dbReference type="EMBL" id="JABEXW010001047">
    <property type="protein sequence ID" value="KAF4948581.1"/>
    <property type="molecule type" value="Genomic_DNA"/>
</dbReference>
<evidence type="ECO:0000313" key="7">
    <source>
        <dbReference type="EMBL" id="KAF4948581.1"/>
    </source>
</evidence>
<keyword evidence="8" id="KW-1185">Reference proteome</keyword>
<dbReference type="Proteomes" id="UP000622797">
    <property type="component" value="Unassembled WGS sequence"/>
</dbReference>
<dbReference type="SUPFAM" id="SSF48264">
    <property type="entry name" value="Cytochrome P450"/>
    <property type="match status" value="1"/>
</dbReference>
<keyword evidence="5 6" id="KW-0408">Iron</keyword>
<comment type="cofactor">
    <cofactor evidence="1 6">
        <name>heme</name>
        <dbReference type="ChEBI" id="CHEBI:30413"/>
    </cofactor>
</comment>